<dbReference type="OrthoDB" id="5326346at2759"/>
<dbReference type="CDD" id="cd18186">
    <property type="entry name" value="BTB_POZ_ZBTB_KLHL-like"/>
    <property type="match status" value="1"/>
</dbReference>
<dbReference type="Gene3D" id="3.30.710.10">
    <property type="entry name" value="Potassium Channel Kv1.1, Chain A"/>
    <property type="match status" value="1"/>
</dbReference>
<keyword evidence="3" id="KW-1185">Reference proteome</keyword>
<dbReference type="Pfam" id="PF00651">
    <property type="entry name" value="BTB"/>
    <property type="match status" value="1"/>
</dbReference>
<evidence type="ECO:0000259" key="1">
    <source>
        <dbReference type="PROSITE" id="PS50097"/>
    </source>
</evidence>
<dbReference type="InterPro" id="IPR011333">
    <property type="entry name" value="SKP1/BTB/POZ_sf"/>
</dbReference>
<dbReference type="PROSITE" id="PS50097">
    <property type="entry name" value="BTB"/>
    <property type="match status" value="1"/>
</dbReference>
<dbReference type="InterPro" id="IPR000210">
    <property type="entry name" value="BTB/POZ_dom"/>
</dbReference>
<dbReference type="SUPFAM" id="SSF54695">
    <property type="entry name" value="POZ domain"/>
    <property type="match status" value="1"/>
</dbReference>
<evidence type="ECO:0000313" key="3">
    <source>
        <dbReference type="Proteomes" id="UP000635477"/>
    </source>
</evidence>
<dbReference type="EMBL" id="JABEYC010000562">
    <property type="protein sequence ID" value="KAF4976187.1"/>
    <property type="molecule type" value="Genomic_DNA"/>
</dbReference>
<protein>
    <recommendedName>
        <fullName evidence="1">BTB domain-containing protein</fullName>
    </recommendedName>
</protein>
<accession>A0A8H4UH66</accession>
<dbReference type="Proteomes" id="UP000635477">
    <property type="component" value="Unassembled WGS sequence"/>
</dbReference>
<gene>
    <name evidence="2" type="ORF">FZEAL_7106</name>
</gene>
<evidence type="ECO:0000313" key="2">
    <source>
        <dbReference type="EMBL" id="KAF4976187.1"/>
    </source>
</evidence>
<proteinExistence type="predicted"/>
<name>A0A8H4UH66_9HYPO</name>
<reference evidence="2" key="1">
    <citation type="journal article" date="2020" name="BMC Genomics">
        <title>Correction to: Identification and distribution of gene clusters required for synthesis of sphingolipid metabolism inhibitors in diverse species of the filamentous fungus Fusarium.</title>
        <authorList>
            <person name="Kim H.S."/>
            <person name="Lohmar J.M."/>
            <person name="Busman M."/>
            <person name="Brown D.W."/>
            <person name="Naumann T.A."/>
            <person name="Divon H.H."/>
            <person name="Lysoe E."/>
            <person name="Uhlig S."/>
            <person name="Proctor R.H."/>
        </authorList>
    </citation>
    <scope>NUCLEOTIDE SEQUENCE</scope>
    <source>
        <strain evidence="2">NRRL 22465</strain>
    </source>
</reference>
<comment type="caution">
    <text evidence="2">The sequence shown here is derived from an EMBL/GenBank/DDBJ whole genome shotgun (WGS) entry which is preliminary data.</text>
</comment>
<organism evidence="2 3">
    <name type="scientific">Fusarium zealandicum</name>
    <dbReference type="NCBI Taxonomy" id="1053134"/>
    <lineage>
        <taxon>Eukaryota</taxon>
        <taxon>Fungi</taxon>
        <taxon>Dikarya</taxon>
        <taxon>Ascomycota</taxon>
        <taxon>Pezizomycotina</taxon>
        <taxon>Sordariomycetes</taxon>
        <taxon>Hypocreomycetidae</taxon>
        <taxon>Hypocreales</taxon>
        <taxon>Nectriaceae</taxon>
        <taxon>Fusarium</taxon>
        <taxon>Fusarium staphyleae species complex</taxon>
    </lineage>
</organism>
<feature type="domain" description="BTB" evidence="1">
    <location>
        <begin position="25"/>
        <end position="95"/>
    </location>
</feature>
<dbReference type="AlphaFoldDB" id="A0A8H4UH66"/>
<reference evidence="2" key="2">
    <citation type="submission" date="2020-05" db="EMBL/GenBank/DDBJ databases">
        <authorList>
            <person name="Kim H.-S."/>
            <person name="Proctor R.H."/>
            <person name="Brown D.W."/>
        </authorList>
    </citation>
    <scope>NUCLEOTIDE SEQUENCE</scope>
    <source>
        <strain evidence="2">NRRL 22465</strain>
    </source>
</reference>
<sequence>MEAQSVEASGSTAREPKMLQLYPNGDAIVVVHHPTKQSLKCLVSSIILRAASPYFDALFGSDFKEGASVRQGNCPEITLQEDDPDAMEIILSALHFKYSSRFTSLTPAELASVARQSDKYTCNGALQPWISTWLSTIEDVADPKDAGLLLTAAYFFRSPESISIVSRKAIPHLNLDFEAGWSKDQTTAALPFEIKDALQTCTVELRIAAYFNILEKHHLWPSVQAFKIHTVSGLEKRIKRVSEDREHHCDAGTDCPLYKVLWAMPDTISTIIGEIPGISLEESEEEHGQN</sequence>